<evidence type="ECO:0000313" key="2">
    <source>
        <dbReference type="Proteomes" id="UP000499080"/>
    </source>
</evidence>
<evidence type="ECO:0000313" key="1">
    <source>
        <dbReference type="EMBL" id="GBL75922.1"/>
    </source>
</evidence>
<name>A0A4Y2A7V5_ARAVE</name>
<dbReference type="AlphaFoldDB" id="A0A4Y2A7V5"/>
<dbReference type="Proteomes" id="UP000499080">
    <property type="component" value="Unassembled WGS sequence"/>
</dbReference>
<organism evidence="1 2">
    <name type="scientific">Araneus ventricosus</name>
    <name type="common">Orbweaver spider</name>
    <name type="synonym">Epeira ventricosa</name>
    <dbReference type="NCBI Taxonomy" id="182803"/>
    <lineage>
        <taxon>Eukaryota</taxon>
        <taxon>Metazoa</taxon>
        <taxon>Ecdysozoa</taxon>
        <taxon>Arthropoda</taxon>
        <taxon>Chelicerata</taxon>
        <taxon>Arachnida</taxon>
        <taxon>Araneae</taxon>
        <taxon>Araneomorphae</taxon>
        <taxon>Entelegynae</taxon>
        <taxon>Araneoidea</taxon>
        <taxon>Araneidae</taxon>
        <taxon>Araneus</taxon>
    </lineage>
</organism>
<sequence>MNKRIFPENDVGHFKPASGTSSDLADCILKYLEDNDVGIIEPESIGFKGTATNTGWENGLIYNIELKIQSPLQWFICLLHFNELPFKHSNEYLNGETTSVILWENSKDQKYHLDIVRAIQTRQCPPDLAVRDPGPLSYSRWLTWAVQ</sequence>
<reference evidence="1 2" key="1">
    <citation type="journal article" date="2019" name="Sci. Rep.">
        <title>Orb-weaving spider Araneus ventricosus genome elucidates the spidroin gene catalogue.</title>
        <authorList>
            <person name="Kono N."/>
            <person name="Nakamura H."/>
            <person name="Ohtoshi R."/>
            <person name="Moran D.A.P."/>
            <person name="Shinohara A."/>
            <person name="Yoshida Y."/>
            <person name="Fujiwara M."/>
            <person name="Mori M."/>
            <person name="Tomita M."/>
            <person name="Arakawa K."/>
        </authorList>
    </citation>
    <scope>NUCLEOTIDE SEQUENCE [LARGE SCALE GENOMIC DNA]</scope>
</reference>
<dbReference type="EMBL" id="BGPR01000009">
    <property type="protein sequence ID" value="GBL75922.1"/>
    <property type="molecule type" value="Genomic_DNA"/>
</dbReference>
<accession>A0A4Y2A7V5</accession>
<keyword evidence="2" id="KW-1185">Reference proteome</keyword>
<comment type="caution">
    <text evidence="1">The sequence shown here is derived from an EMBL/GenBank/DDBJ whole genome shotgun (WGS) entry which is preliminary data.</text>
</comment>
<gene>
    <name evidence="1" type="ORF">AVEN_234256_1</name>
</gene>
<protein>
    <submittedName>
        <fullName evidence="1">Uncharacterized protein</fullName>
    </submittedName>
</protein>
<dbReference type="OrthoDB" id="8058698at2759"/>
<proteinExistence type="predicted"/>